<name>A0A6A4VG07_AMPAM</name>
<reference evidence="10 11" key="1">
    <citation type="submission" date="2019-07" db="EMBL/GenBank/DDBJ databases">
        <title>Draft genome assembly of a fouling barnacle, Amphibalanus amphitrite (Darwin, 1854): The first reference genome for Thecostraca.</title>
        <authorList>
            <person name="Kim W."/>
        </authorList>
    </citation>
    <scope>NUCLEOTIDE SEQUENCE [LARGE SCALE GENOMIC DNA]</scope>
    <source>
        <strain evidence="10">SNU_AA5</strain>
        <tissue evidence="10">Soma without cirri and trophi</tissue>
    </source>
</reference>
<dbReference type="Pfam" id="PF13912">
    <property type="entry name" value="zf-C2H2_6"/>
    <property type="match status" value="2"/>
</dbReference>
<dbReference type="FunFam" id="3.30.160.60:FF:000100">
    <property type="entry name" value="Zinc finger 45-like"/>
    <property type="match status" value="1"/>
</dbReference>
<evidence type="ECO:0000313" key="11">
    <source>
        <dbReference type="Proteomes" id="UP000440578"/>
    </source>
</evidence>
<evidence type="ECO:0000256" key="6">
    <source>
        <dbReference type="ARBA" id="ARBA00023242"/>
    </source>
</evidence>
<dbReference type="EMBL" id="VIIS01001968">
    <property type="protein sequence ID" value="KAF0290220.1"/>
    <property type="molecule type" value="Genomic_DNA"/>
</dbReference>
<keyword evidence="3" id="KW-0677">Repeat</keyword>
<evidence type="ECO:0000256" key="8">
    <source>
        <dbReference type="SAM" id="MobiDB-lite"/>
    </source>
</evidence>
<proteinExistence type="predicted"/>
<dbReference type="GO" id="GO:0005634">
    <property type="term" value="C:nucleus"/>
    <property type="evidence" value="ECO:0007669"/>
    <property type="project" value="TreeGrafter"/>
</dbReference>
<gene>
    <name evidence="10" type="primary">ZNF184</name>
    <name evidence="10" type="ORF">FJT64_011525</name>
</gene>
<comment type="caution">
    <text evidence="10">The sequence shown here is derived from an EMBL/GenBank/DDBJ whole genome shotgun (WGS) entry which is preliminary data.</text>
</comment>
<dbReference type="GO" id="GO:0010468">
    <property type="term" value="P:regulation of gene expression"/>
    <property type="evidence" value="ECO:0007669"/>
    <property type="project" value="TreeGrafter"/>
</dbReference>
<dbReference type="PROSITE" id="PS00028">
    <property type="entry name" value="ZINC_FINGER_C2H2_1"/>
    <property type="match status" value="6"/>
</dbReference>
<feature type="compositionally biased region" description="Basic and acidic residues" evidence="8">
    <location>
        <begin position="32"/>
        <end position="42"/>
    </location>
</feature>
<dbReference type="InterPro" id="IPR050331">
    <property type="entry name" value="Zinc_finger"/>
</dbReference>
<dbReference type="PROSITE" id="PS50157">
    <property type="entry name" value="ZINC_FINGER_C2H2_2"/>
    <property type="match status" value="6"/>
</dbReference>
<dbReference type="InterPro" id="IPR036236">
    <property type="entry name" value="Znf_C2H2_sf"/>
</dbReference>
<dbReference type="PANTHER" id="PTHR16515">
    <property type="entry name" value="PR DOMAIN ZINC FINGER PROTEIN"/>
    <property type="match status" value="1"/>
</dbReference>
<dbReference type="GO" id="GO:0008270">
    <property type="term" value="F:zinc ion binding"/>
    <property type="evidence" value="ECO:0007669"/>
    <property type="project" value="UniProtKB-KW"/>
</dbReference>
<protein>
    <submittedName>
        <fullName evidence="10">Zinc finger protein 184</fullName>
    </submittedName>
</protein>
<evidence type="ECO:0000256" key="2">
    <source>
        <dbReference type="ARBA" id="ARBA00022723"/>
    </source>
</evidence>
<feature type="domain" description="C2H2-type" evidence="9">
    <location>
        <begin position="261"/>
        <end position="289"/>
    </location>
</feature>
<feature type="domain" description="C2H2-type" evidence="9">
    <location>
        <begin position="222"/>
        <end position="250"/>
    </location>
</feature>
<evidence type="ECO:0000256" key="1">
    <source>
        <dbReference type="ARBA" id="ARBA00004123"/>
    </source>
</evidence>
<feature type="region of interest" description="Disordered" evidence="8">
    <location>
        <begin position="369"/>
        <end position="400"/>
    </location>
</feature>
<evidence type="ECO:0000256" key="3">
    <source>
        <dbReference type="ARBA" id="ARBA00022737"/>
    </source>
</evidence>
<dbReference type="OrthoDB" id="6353280at2759"/>
<feature type="domain" description="C2H2-type" evidence="9">
    <location>
        <begin position="193"/>
        <end position="221"/>
    </location>
</feature>
<comment type="subcellular location">
    <subcellularLocation>
        <location evidence="1">Nucleus</location>
    </subcellularLocation>
</comment>
<keyword evidence="2" id="KW-0479">Metal-binding</keyword>
<evidence type="ECO:0000259" key="9">
    <source>
        <dbReference type="PROSITE" id="PS50157"/>
    </source>
</evidence>
<dbReference type="SMART" id="SM00355">
    <property type="entry name" value="ZnF_C2H2"/>
    <property type="match status" value="7"/>
</dbReference>
<sequence>MMIRELLQNGGGGPVAARTRQDRAAASGGGGERPETSHRTDRPAAPAAADMMRPVRHCRSGPATSSDSADSGGPIDDELLSAPAQPSNGHDRPLKTLHTPEDPKLKPRHPCSVCHQLFALRSTWHEHMREAHGITKPFDCDECGKRYSMLGALNYHRLTTHRGVVHACKTCGKRFMTKPGLVRHARSHFGGVYVCEDCEKTYPTRDSLRRHRQQVHMGEKPHVCQYCQERFGASHSLNRHVKRRHSTGPAAAPAPPTASEHNCQLCLKPFSSAEALRKHVQSMHRHAQYQCETCLRRFYDLSNYTRHRDAKSCVAAVSVDLQEAPTISVVAAPAASVVTGVTAVTAVTAVTGVSGETIKLEPVKLEPLQPLEPAPAGCRAGRPGRRRRRRRDGTGRRRDQ</sequence>
<feature type="compositionally biased region" description="Basic residues" evidence="8">
    <location>
        <begin position="382"/>
        <end position="391"/>
    </location>
</feature>
<dbReference type="SUPFAM" id="SSF57667">
    <property type="entry name" value="beta-beta-alpha zinc fingers"/>
    <property type="match status" value="4"/>
</dbReference>
<dbReference type="AlphaFoldDB" id="A0A6A4VG07"/>
<dbReference type="FunFam" id="3.30.160.60:FF:000446">
    <property type="entry name" value="Zinc finger protein"/>
    <property type="match status" value="1"/>
</dbReference>
<dbReference type="Gene3D" id="3.30.160.60">
    <property type="entry name" value="Classic Zinc Finger"/>
    <property type="match status" value="4"/>
</dbReference>
<dbReference type="Pfam" id="PF00096">
    <property type="entry name" value="zf-C2H2"/>
    <property type="match status" value="2"/>
</dbReference>
<organism evidence="10 11">
    <name type="scientific">Amphibalanus amphitrite</name>
    <name type="common">Striped barnacle</name>
    <name type="synonym">Balanus amphitrite</name>
    <dbReference type="NCBI Taxonomy" id="1232801"/>
    <lineage>
        <taxon>Eukaryota</taxon>
        <taxon>Metazoa</taxon>
        <taxon>Ecdysozoa</taxon>
        <taxon>Arthropoda</taxon>
        <taxon>Crustacea</taxon>
        <taxon>Multicrustacea</taxon>
        <taxon>Cirripedia</taxon>
        <taxon>Thoracica</taxon>
        <taxon>Thoracicalcarea</taxon>
        <taxon>Balanomorpha</taxon>
        <taxon>Balanoidea</taxon>
        <taxon>Balanidae</taxon>
        <taxon>Amphibalaninae</taxon>
        <taxon>Amphibalanus</taxon>
    </lineage>
</organism>
<dbReference type="PANTHER" id="PTHR16515:SF66">
    <property type="entry name" value="C2H2-TYPE DOMAIN-CONTAINING PROTEIN"/>
    <property type="match status" value="1"/>
</dbReference>
<feature type="compositionally biased region" description="Low complexity" evidence="8">
    <location>
        <begin position="43"/>
        <end position="52"/>
    </location>
</feature>
<feature type="domain" description="C2H2-type" evidence="9">
    <location>
        <begin position="166"/>
        <end position="190"/>
    </location>
</feature>
<feature type="domain" description="C2H2-type" evidence="9">
    <location>
        <begin position="138"/>
        <end position="163"/>
    </location>
</feature>
<evidence type="ECO:0000256" key="7">
    <source>
        <dbReference type="PROSITE-ProRule" id="PRU00042"/>
    </source>
</evidence>
<feature type="compositionally biased region" description="Low complexity" evidence="8">
    <location>
        <begin position="369"/>
        <end position="381"/>
    </location>
</feature>
<keyword evidence="4 7" id="KW-0863">Zinc-finger</keyword>
<keyword evidence="11" id="KW-1185">Reference proteome</keyword>
<feature type="compositionally biased region" description="Basic and acidic residues" evidence="8">
    <location>
        <begin position="89"/>
        <end position="105"/>
    </location>
</feature>
<keyword evidence="6" id="KW-0539">Nucleus</keyword>
<dbReference type="Proteomes" id="UP000440578">
    <property type="component" value="Unassembled WGS sequence"/>
</dbReference>
<evidence type="ECO:0000256" key="4">
    <source>
        <dbReference type="ARBA" id="ARBA00022771"/>
    </source>
</evidence>
<feature type="domain" description="C2H2-type" evidence="9">
    <location>
        <begin position="109"/>
        <end position="137"/>
    </location>
</feature>
<dbReference type="InterPro" id="IPR013087">
    <property type="entry name" value="Znf_C2H2_type"/>
</dbReference>
<keyword evidence="5" id="KW-0862">Zinc</keyword>
<evidence type="ECO:0000313" key="10">
    <source>
        <dbReference type="EMBL" id="KAF0290220.1"/>
    </source>
</evidence>
<feature type="region of interest" description="Disordered" evidence="8">
    <location>
        <begin position="1"/>
        <end position="106"/>
    </location>
</feature>
<accession>A0A6A4VG07</accession>
<evidence type="ECO:0000256" key="5">
    <source>
        <dbReference type="ARBA" id="ARBA00022833"/>
    </source>
</evidence>